<keyword evidence="3" id="KW-1185">Reference proteome</keyword>
<feature type="region of interest" description="Disordered" evidence="1">
    <location>
        <begin position="77"/>
        <end position="162"/>
    </location>
</feature>
<dbReference type="EMBL" id="KV744906">
    <property type="protein sequence ID" value="OCK81856.1"/>
    <property type="molecule type" value="Genomic_DNA"/>
</dbReference>
<gene>
    <name evidence="2" type="ORF">K432DRAFT_442030</name>
</gene>
<organism evidence="2 3">
    <name type="scientific">Lepidopterella palustris CBS 459.81</name>
    <dbReference type="NCBI Taxonomy" id="1314670"/>
    <lineage>
        <taxon>Eukaryota</taxon>
        <taxon>Fungi</taxon>
        <taxon>Dikarya</taxon>
        <taxon>Ascomycota</taxon>
        <taxon>Pezizomycotina</taxon>
        <taxon>Dothideomycetes</taxon>
        <taxon>Pleosporomycetidae</taxon>
        <taxon>Mytilinidiales</taxon>
        <taxon>Argynnaceae</taxon>
        <taxon>Lepidopterella</taxon>
    </lineage>
</organism>
<evidence type="ECO:0000313" key="2">
    <source>
        <dbReference type="EMBL" id="OCK81856.1"/>
    </source>
</evidence>
<accession>A0A8E2ED50</accession>
<name>A0A8E2ED50_9PEZI</name>
<feature type="region of interest" description="Disordered" evidence="1">
    <location>
        <begin position="36"/>
        <end position="58"/>
    </location>
</feature>
<dbReference type="Proteomes" id="UP000250266">
    <property type="component" value="Unassembled WGS sequence"/>
</dbReference>
<dbReference type="OrthoDB" id="2872121at2759"/>
<protein>
    <submittedName>
        <fullName evidence="2">Uncharacterized protein</fullName>
    </submittedName>
</protein>
<feature type="compositionally biased region" description="Low complexity" evidence="1">
    <location>
        <begin position="85"/>
        <end position="113"/>
    </location>
</feature>
<evidence type="ECO:0000313" key="3">
    <source>
        <dbReference type="Proteomes" id="UP000250266"/>
    </source>
</evidence>
<feature type="compositionally biased region" description="Pro residues" evidence="1">
    <location>
        <begin position="36"/>
        <end position="48"/>
    </location>
</feature>
<reference evidence="2 3" key="1">
    <citation type="journal article" date="2016" name="Nat. Commun.">
        <title>Ectomycorrhizal ecology is imprinted in the genome of the dominant symbiotic fungus Cenococcum geophilum.</title>
        <authorList>
            <consortium name="DOE Joint Genome Institute"/>
            <person name="Peter M."/>
            <person name="Kohler A."/>
            <person name="Ohm R.A."/>
            <person name="Kuo A."/>
            <person name="Krutzmann J."/>
            <person name="Morin E."/>
            <person name="Arend M."/>
            <person name="Barry K.W."/>
            <person name="Binder M."/>
            <person name="Choi C."/>
            <person name="Clum A."/>
            <person name="Copeland A."/>
            <person name="Grisel N."/>
            <person name="Haridas S."/>
            <person name="Kipfer T."/>
            <person name="LaButti K."/>
            <person name="Lindquist E."/>
            <person name="Lipzen A."/>
            <person name="Maire R."/>
            <person name="Meier B."/>
            <person name="Mihaltcheva S."/>
            <person name="Molinier V."/>
            <person name="Murat C."/>
            <person name="Poggeler S."/>
            <person name="Quandt C.A."/>
            <person name="Sperisen C."/>
            <person name="Tritt A."/>
            <person name="Tisserant E."/>
            <person name="Crous P.W."/>
            <person name="Henrissat B."/>
            <person name="Nehls U."/>
            <person name="Egli S."/>
            <person name="Spatafora J.W."/>
            <person name="Grigoriev I.V."/>
            <person name="Martin F.M."/>
        </authorList>
    </citation>
    <scope>NUCLEOTIDE SEQUENCE [LARGE SCALE GENOMIC DNA]</scope>
    <source>
        <strain evidence="2 3">CBS 459.81</strain>
    </source>
</reference>
<evidence type="ECO:0000256" key="1">
    <source>
        <dbReference type="SAM" id="MobiDB-lite"/>
    </source>
</evidence>
<dbReference type="AlphaFoldDB" id="A0A8E2ED50"/>
<feature type="compositionally biased region" description="Gly residues" evidence="1">
    <location>
        <begin position="149"/>
        <end position="162"/>
    </location>
</feature>
<sequence>MGRCLSCRTAYPNSECFKKGRRLQLSNFNTSCIPGPALPQPPLPPALKPHPKHRATPTTFSATMSSFFSSAEKLAENFASEEQQGNNSNSDSNSYNSNSNSNSDDSSNSYSGDNDQEQANFRSGGGRGGEQQEPLQSKQEDDSNNQQQGGMGGGQQKQGGLMGGLEQTAETGFINQTIDQFATKEGVPAEFDGVINQVVDQAASRYI</sequence>
<proteinExistence type="predicted"/>